<protein>
    <submittedName>
        <fullName evidence="3">Uncharacterized protein</fullName>
    </submittedName>
</protein>
<evidence type="ECO:0000313" key="3">
    <source>
        <dbReference type="EMBL" id="MBC5709921.1"/>
    </source>
</evidence>
<dbReference type="EMBL" id="JACOPB010000008">
    <property type="protein sequence ID" value="MBC5709921.1"/>
    <property type="molecule type" value="Genomic_DNA"/>
</dbReference>
<comment type="caution">
    <text evidence="3">The sequence shown here is derived from an EMBL/GenBank/DDBJ whole genome shotgun (WGS) entry which is preliminary data.</text>
</comment>
<reference evidence="3 4" key="1">
    <citation type="submission" date="2020-08" db="EMBL/GenBank/DDBJ databases">
        <title>Genome public.</title>
        <authorList>
            <person name="Liu C."/>
            <person name="Sun Q."/>
        </authorList>
    </citation>
    <scope>NUCLEOTIDE SEQUENCE [LARGE SCALE GENOMIC DNA]</scope>
    <source>
        <strain evidence="3 4">NSJ-66</strain>
    </source>
</reference>
<dbReference type="Proteomes" id="UP000634672">
    <property type="component" value="Unassembled WGS sequence"/>
</dbReference>
<evidence type="ECO:0000256" key="1">
    <source>
        <dbReference type="SAM" id="MobiDB-lite"/>
    </source>
</evidence>
<accession>A0ABR7H9Q1</accession>
<evidence type="ECO:0000313" key="4">
    <source>
        <dbReference type="Proteomes" id="UP000634672"/>
    </source>
</evidence>
<feature type="compositionally biased region" description="Low complexity" evidence="1">
    <location>
        <begin position="229"/>
        <end position="260"/>
    </location>
</feature>
<feature type="chain" id="PRO_5047523998" evidence="2">
    <location>
        <begin position="24"/>
        <end position="339"/>
    </location>
</feature>
<feature type="region of interest" description="Disordered" evidence="1">
    <location>
        <begin position="229"/>
        <end position="265"/>
    </location>
</feature>
<dbReference type="Gene3D" id="2.10.270.10">
    <property type="entry name" value="Cholin Binding"/>
    <property type="match status" value="1"/>
</dbReference>
<sequence length="339" mass="36147">MKKISTLICAFFMVIIMAGNAFAGTWRTGQAPNQDKWWYDNGNGTYPANGWKWIDGNDDGVAECYYFNPDGWLYVNTTTPDGYIVNENGAWTESGIVQISIVPRQSSGYNQFIADSNQEDGNDYDEEILMPWYVQETIFNPDRSVLKYITLGCDTGCRIYYTVGVKPDDPTNQDDIYTTKTRSGFQYGSPALKPGQTLKAIAVNKSTGKKSGVTVLRYEDAVNANKGRSGNIAGSSNYNSNNGSSNRSSSVISDSNSASSKTTAPRQCPVCLGKGYTTCTYCHGSGIGQNASFGLGGGIYGGDTGIYDDGGISQGICPSCGGSGTKTCAGCGGIGTVGY</sequence>
<gene>
    <name evidence="3" type="ORF">H8S75_18345</name>
</gene>
<evidence type="ECO:0000256" key="2">
    <source>
        <dbReference type="SAM" id="SignalP"/>
    </source>
</evidence>
<organism evidence="3 4">
    <name type="scientific">Hungatella hominis</name>
    <dbReference type="NCBI Taxonomy" id="2763050"/>
    <lineage>
        <taxon>Bacteria</taxon>
        <taxon>Bacillati</taxon>
        <taxon>Bacillota</taxon>
        <taxon>Clostridia</taxon>
        <taxon>Lachnospirales</taxon>
        <taxon>Lachnospiraceae</taxon>
        <taxon>Hungatella</taxon>
    </lineage>
</organism>
<dbReference type="RefSeq" id="WP_187022883.1">
    <property type="nucleotide sequence ID" value="NZ_JACOPB010000008.1"/>
</dbReference>
<dbReference type="SUPFAM" id="SSF69360">
    <property type="entry name" value="Cell wall binding repeat"/>
    <property type="match status" value="1"/>
</dbReference>
<feature type="signal peptide" evidence="2">
    <location>
        <begin position="1"/>
        <end position="23"/>
    </location>
</feature>
<proteinExistence type="predicted"/>
<name>A0ABR7H9Q1_9FIRM</name>
<keyword evidence="2" id="KW-0732">Signal</keyword>
<keyword evidence="4" id="KW-1185">Reference proteome</keyword>